<feature type="domain" description="Glycosyl hydrolase family 92" evidence="1">
    <location>
        <begin position="2"/>
        <end position="190"/>
    </location>
</feature>
<dbReference type="GO" id="GO:0006516">
    <property type="term" value="P:glycoprotein catabolic process"/>
    <property type="evidence" value="ECO:0007669"/>
    <property type="project" value="TreeGrafter"/>
</dbReference>
<dbReference type="InterPro" id="IPR050883">
    <property type="entry name" value="PNGase"/>
</dbReference>
<feature type="non-terminal residue" evidence="2">
    <location>
        <position position="1"/>
    </location>
</feature>
<dbReference type="Gene3D" id="3.30.2080.10">
    <property type="entry name" value="GH92 mannosidase domain"/>
    <property type="match status" value="1"/>
</dbReference>
<keyword evidence="2" id="KW-0378">Hydrolase</keyword>
<dbReference type="GO" id="GO:0005829">
    <property type="term" value="C:cytosol"/>
    <property type="evidence" value="ECO:0007669"/>
    <property type="project" value="TreeGrafter"/>
</dbReference>
<dbReference type="SUPFAM" id="SSF48208">
    <property type="entry name" value="Six-hairpin glycosidases"/>
    <property type="match status" value="1"/>
</dbReference>
<protein>
    <submittedName>
        <fullName evidence="2">Protein containing Glycosyl hydrolase 92 domain protein</fullName>
    </submittedName>
</protein>
<proteinExistence type="predicted"/>
<organism evidence="2">
    <name type="scientific">human gut metagenome</name>
    <dbReference type="NCBI Taxonomy" id="408170"/>
    <lineage>
        <taxon>unclassified sequences</taxon>
        <taxon>metagenomes</taxon>
        <taxon>organismal metagenomes</taxon>
    </lineage>
</organism>
<comment type="caution">
    <text evidence="2">The sequence shown here is derived from an EMBL/GenBank/DDBJ whole genome shotgun (WGS) entry which is preliminary data.</text>
</comment>
<evidence type="ECO:0000313" key="2">
    <source>
        <dbReference type="EMBL" id="EKC65349.1"/>
    </source>
</evidence>
<feature type="non-terminal residue" evidence="2">
    <location>
        <position position="190"/>
    </location>
</feature>
<dbReference type="EMBL" id="AJWZ01004471">
    <property type="protein sequence ID" value="EKC65349.1"/>
    <property type="molecule type" value="Genomic_DNA"/>
</dbReference>
<evidence type="ECO:0000259" key="1">
    <source>
        <dbReference type="Pfam" id="PF07971"/>
    </source>
</evidence>
<reference evidence="2" key="1">
    <citation type="journal article" date="2013" name="Environ. Microbiol.">
        <title>Microbiota from the distal guts of lean and obese adolescents exhibit partial functional redundancy besides clear differences in community structure.</title>
        <authorList>
            <person name="Ferrer M."/>
            <person name="Ruiz A."/>
            <person name="Lanza F."/>
            <person name="Haange S.B."/>
            <person name="Oberbach A."/>
            <person name="Till H."/>
            <person name="Bargiela R."/>
            <person name="Campoy C."/>
            <person name="Segura M.T."/>
            <person name="Richter M."/>
            <person name="von Bergen M."/>
            <person name="Seifert J."/>
            <person name="Suarez A."/>
        </authorList>
    </citation>
    <scope>NUCLEOTIDE SEQUENCE</scope>
</reference>
<dbReference type="AlphaFoldDB" id="K1TD24"/>
<dbReference type="GO" id="GO:0000224">
    <property type="term" value="F:peptide-N4-(N-acetyl-beta-glucosaminyl)asparagine amidase activity"/>
    <property type="evidence" value="ECO:0007669"/>
    <property type="project" value="TreeGrafter"/>
</dbReference>
<dbReference type="InterPro" id="IPR012939">
    <property type="entry name" value="Glyco_hydro_92"/>
</dbReference>
<name>K1TD24_9ZZZZ</name>
<dbReference type="InterPro" id="IPR008928">
    <property type="entry name" value="6-hairpin_glycosidase_sf"/>
</dbReference>
<accession>K1TD24</accession>
<dbReference type="GO" id="GO:0005975">
    <property type="term" value="P:carbohydrate metabolic process"/>
    <property type="evidence" value="ECO:0007669"/>
    <property type="project" value="InterPro"/>
</dbReference>
<gene>
    <name evidence="2" type="ORF">OBE_06492</name>
</gene>
<dbReference type="Pfam" id="PF07971">
    <property type="entry name" value="Glyco_hydro_92"/>
    <property type="match status" value="1"/>
</dbReference>
<dbReference type="PANTHER" id="PTHR12143">
    <property type="entry name" value="PEPTIDE N-GLYCANASE PNGASE -RELATED"/>
    <property type="match status" value="1"/>
</dbReference>
<sequence length="190" mass="20989">DSNGGWRTPFNPFASTHRADDYCEGNAWQYTWLVPHDVEGLAACFGSREAMIAKLDSLFTVSSVVEGAETSPDISGLIGQYAHGNEPSHHTLYLYTMAGEPWKTADKVREVLTTLYHDRPDGLSGNEDVGQMSAWYVLSSLGFYEVEPAGGRYWFGVPLFDRAEVTVPGGSFVVEAANNTPENRYIQRVT</sequence>
<dbReference type="PANTHER" id="PTHR12143:SF39">
    <property type="entry name" value="SECRETED PROTEIN"/>
    <property type="match status" value="1"/>
</dbReference>
<dbReference type="Gene3D" id="1.20.1610.10">
    <property type="entry name" value="alpha-1,2-mannosidases domains"/>
    <property type="match status" value="1"/>
</dbReference>